<comment type="subcellular location">
    <subcellularLocation>
        <location evidence="6">Cytoplasm</location>
    </subcellularLocation>
</comment>
<dbReference type="InterPro" id="IPR012094">
    <property type="entry name" value="tRNA_Ile_lys_synt"/>
</dbReference>
<dbReference type="Gene3D" id="3.40.50.620">
    <property type="entry name" value="HUPs"/>
    <property type="match status" value="1"/>
</dbReference>
<dbReference type="Proteomes" id="UP000826014">
    <property type="component" value="Chromosome"/>
</dbReference>
<comment type="domain">
    <text evidence="6">The N-terminal region contains the highly conserved SGGXDS motif, predicted to be a P-loop motif involved in ATP binding.</text>
</comment>
<dbReference type="CDD" id="cd01992">
    <property type="entry name" value="TilS_N"/>
    <property type="match status" value="1"/>
</dbReference>
<feature type="binding site" evidence="6">
    <location>
        <begin position="30"/>
        <end position="35"/>
    </location>
    <ligand>
        <name>ATP</name>
        <dbReference type="ChEBI" id="CHEBI:30616"/>
    </ligand>
</feature>
<dbReference type="EMBL" id="CP075587">
    <property type="protein sequence ID" value="QYF48513.1"/>
    <property type="molecule type" value="Genomic_DNA"/>
</dbReference>
<evidence type="ECO:0000259" key="7">
    <source>
        <dbReference type="Pfam" id="PF01171"/>
    </source>
</evidence>
<keyword evidence="6" id="KW-0963">Cytoplasm</keyword>
<dbReference type="InterPro" id="IPR012795">
    <property type="entry name" value="tRNA_Ile_lys_synt_N"/>
</dbReference>
<dbReference type="NCBIfam" id="TIGR02432">
    <property type="entry name" value="lysidine_TilS_N"/>
    <property type="match status" value="1"/>
</dbReference>
<protein>
    <recommendedName>
        <fullName evidence="6">tRNA(Ile)-lysidine synthase</fullName>
        <ecNumber evidence="6">6.3.4.19</ecNumber>
    </recommendedName>
    <alternativeName>
        <fullName evidence="6">tRNA(Ile)-2-lysyl-cytidine synthase</fullName>
    </alternativeName>
    <alternativeName>
        <fullName evidence="6">tRNA(Ile)-lysidine synthetase</fullName>
    </alternativeName>
</protein>
<feature type="domain" description="tRNA(Ile)-lysidine/2-thiocytidine synthase N-terminal" evidence="7">
    <location>
        <begin position="25"/>
        <end position="205"/>
    </location>
</feature>
<proteinExistence type="inferred from homology"/>
<dbReference type="InterPro" id="IPR011063">
    <property type="entry name" value="TilS/TtcA_N"/>
</dbReference>
<evidence type="ECO:0000313" key="8">
    <source>
        <dbReference type="EMBL" id="QYF48513.1"/>
    </source>
</evidence>
<keyword evidence="4 6" id="KW-0067">ATP-binding</keyword>
<dbReference type="SUPFAM" id="SSF52402">
    <property type="entry name" value="Adenine nucleotide alpha hydrolases-like"/>
    <property type="match status" value="1"/>
</dbReference>
<evidence type="ECO:0000256" key="5">
    <source>
        <dbReference type="ARBA" id="ARBA00048539"/>
    </source>
</evidence>
<keyword evidence="3 6" id="KW-0547">Nucleotide-binding</keyword>
<evidence type="ECO:0000313" key="9">
    <source>
        <dbReference type="Proteomes" id="UP000826014"/>
    </source>
</evidence>
<evidence type="ECO:0000256" key="6">
    <source>
        <dbReference type="HAMAP-Rule" id="MF_01161"/>
    </source>
</evidence>
<keyword evidence="9" id="KW-1185">Reference proteome</keyword>
<name>A0ABX8UZX2_9BACT</name>
<dbReference type="GO" id="GO:0032267">
    <property type="term" value="F:tRNA(Ile)-lysidine synthase activity"/>
    <property type="evidence" value="ECO:0007669"/>
    <property type="project" value="UniProtKB-EC"/>
</dbReference>
<comment type="function">
    <text evidence="6">Ligates lysine onto the cytidine present at position 34 of the AUA codon-specific tRNA(Ile) that contains the anticodon CAU, in an ATP-dependent manner. Cytidine is converted to lysidine, thus changing the amino acid specificity of the tRNA from methionine to isoleucine.</text>
</comment>
<accession>A0ABX8UZX2</accession>
<evidence type="ECO:0000256" key="3">
    <source>
        <dbReference type="ARBA" id="ARBA00022741"/>
    </source>
</evidence>
<comment type="catalytic activity">
    <reaction evidence="5 6">
        <text>cytidine(34) in tRNA(Ile2) + L-lysine + ATP = lysidine(34) in tRNA(Ile2) + AMP + diphosphate + H(+)</text>
        <dbReference type="Rhea" id="RHEA:43744"/>
        <dbReference type="Rhea" id="RHEA-COMP:10625"/>
        <dbReference type="Rhea" id="RHEA-COMP:10670"/>
        <dbReference type="ChEBI" id="CHEBI:15378"/>
        <dbReference type="ChEBI" id="CHEBI:30616"/>
        <dbReference type="ChEBI" id="CHEBI:32551"/>
        <dbReference type="ChEBI" id="CHEBI:33019"/>
        <dbReference type="ChEBI" id="CHEBI:82748"/>
        <dbReference type="ChEBI" id="CHEBI:83665"/>
        <dbReference type="ChEBI" id="CHEBI:456215"/>
        <dbReference type="EC" id="6.3.4.19"/>
    </reaction>
</comment>
<dbReference type="PANTHER" id="PTHR43033">
    <property type="entry name" value="TRNA(ILE)-LYSIDINE SYNTHASE-RELATED"/>
    <property type="match status" value="1"/>
</dbReference>
<keyword evidence="2 6" id="KW-0819">tRNA processing</keyword>
<organism evidence="8 9">
    <name type="scientific">Candidatus Rhabdochlamydia oedothoracis</name>
    <dbReference type="NCBI Taxonomy" id="2720720"/>
    <lineage>
        <taxon>Bacteria</taxon>
        <taxon>Pseudomonadati</taxon>
        <taxon>Chlamydiota</taxon>
        <taxon>Chlamydiia</taxon>
        <taxon>Parachlamydiales</taxon>
        <taxon>Candidatus Rhabdochlamydiaceae</taxon>
        <taxon>Candidatus Rhabdochlamydia</taxon>
    </lineage>
</organism>
<evidence type="ECO:0000256" key="4">
    <source>
        <dbReference type="ARBA" id="ARBA00022840"/>
    </source>
</evidence>
<reference evidence="8 9" key="1">
    <citation type="journal article" date="2022" name="bioRxiv">
        <title>Ecology and evolution of chlamydial symbionts of arthropods.</title>
        <authorList>
            <person name="Halter T."/>
            <person name="Koestlbacher S."/>
            <person name="Collingro A."/>
            <person name="Sixt B.S."/>
            <person name="Toenshoff E.R."/>
            <person name="Hendrickx F."/>
            <person name="Kostanjsek R."/>
            <person name="Horn M."/>
        </authorList>
    </citation>
    <scope>NUCLEOTIDE SEQUENCE [LARGE SCALE GENOMIC DNA]</scope>
    <source>
        <strain evidence="8">W744xW776</strain>
    </source>
</reference>
<evidence type="ECO:0000256" key="1">
    <source>
        <dbReference type="ARBA" id="ARBA00022598"/>
    </source>
</evidence>
<dbReference type="PANTHER" id="PTHR43033:SF1">
    <property type="entry name" value="TRNA(ILE)-LYSIDINE SYNTHASE-RELATED"/>
    <property type="match status" value="1"/>
</dbReference>
<dbReference type="HAMAP" id="MF_01161">
    <property type="entry name" value="tRNA_Ile_lys_synt"/>
    <property type="match status" value="1"/>
</dbReference>
<gene>
    <name evidence="6" type="primary">tilS</name>
    <name evidence="8" type="ORF">RHABOEDO_000688</name>
</gene>
<dbReference type="Pfam" id="PF01171">
    <property type="entry name" value="ATP_bind_3"/>
    <property type="match status" value="1"/>
</dbReference>
<dbReference type="InterPro" id="IPR014729">
    <property type="entry name" value="Rossmann-like_a/b/a_fold"/>
</dbReference>
<comment type="similarity">
    <text evidence="6">Belongs to the tRNA(Ile)-lysidine synthase family.</text>
</comment>
<evidence type="ECO:0000256" key="2">
    <source>
        <dbReference type="ARBA" id="ARBA00022694"/>
    </source>
</evidence>
<sequence length="328" mass="38566">MLKIKDPLKTVKDFLKSKNASNQPILMGYSGGCDSKALLYLSLECSLLFKFSLCVAHIDHGWREESGKQAKMLQEEVEELGLPFYLKVLHFEDFEKKNLEQQGREKRLQFFKELYQKLDCQALLLAHQAEDQAEVVLKRICEGAHLTSLRGMQPDMRLEEMRIWRPLLPVSKKTLRSWLEKRSLVSIEDPTNENSQFLRARMRKEIFPELSRLFGKEIAGNLCKLGKQAQELDSYFYQKNLILFTTQKEDCSKVEWDLNPFLPLDRVELHYAVKQWLRMQKVILPSSFMDIIMEFVVKNKIKKEFIYKEKLLKIDSGRLILIKNSIKK</sequence>
<dbReference type="EC" id="6.3.4.19" evidence="6"/>
<dbReference type="RefSeq" id="WP_215216711.1">
    <property type="nucleotide sequence ID" value="NZ_CP075587.1"/>
</dbReference>
<keyword evidence="1 6" id="KW-0436">Ligase</keyword>